<keyword evidence="2" id="KW-1185">Reference proteome</keyword>
<dbReference type="Proteomes" id="UP000650081">
    <property type="component" value="Unassembled WGS sequence"/>
</dbReference>
<sequence>MEVLKELALVLNRYCVKNINVITPQQTGERDLVDTFYNLLQDEPDLSKEEFAQRLYGEDSSEKDNRFRKLKQRLTRRMANTLFFIDPKDNQFNELQSAYYVAYREYALARILQGRNATEAARHYLRKAFVASRKFEFSELLLLTADALRAQHAYQVSDQDKYVHYREEYLRARVLFNMERDVVMAYEEVVFHYGVSPEARKETIERIQIKLAEIHADYPQLEHTYRSIINYYGLRTLLDQLRGDAKSLIVAVDEGLAILEQKPYPADIPQSFLYLTKVVVHLVERDFTGGTATLTAAYPLLTPGFANWFKFKELEFLLAMHTGHYAEAFATYCSVANFKTVNSLPKTSQDRWRLNRAYLYYLEATGRLEIDPAEDPWGPFRLTRFLNSVPEFSQDKKGMNIPILILQIAFGIALKRYSLSVDRIEAIEKYRSRHISRDENYRANLFIKILLQFPIMAFHRNGVKRKTEAYLKQLNDNPIDLAKQSFDFEILPYETVYATALESLELKFHKESAMGKKSKV</sequence>
<gene>
    <name evidence="1" type="ORF">H9S92_20770</name>
</gene>
<dbReference type="EMBL" id="JACSIT010000153">
    <property type="protein sequence ID" value="MBC6996617.1"/>
    <property type="molecule type" value="Genomic_DNA"/>
</dbReference>
<evidence type="ECO:0000313" key="2">
    <source>
        <dbReference type="Proteomes" id="UP000650081"/>
    </source>
</evidence>
<accession>A0A923PM55</accession>
<protein>
    <submittedName>
        <fullName evidence="1">Uncharacterized protein</fullName>
    </submittedName>
</protein>
<dbReference type="AlphaFoldDB" id="A0A923PM55"/>
<organism evidence="1 2">
    <name type="scientific">Neolewinella lacunae</name>
    <dbReference type="NCBI Taxonomy" id="1517758"/>
    <lineage>
        <taxon>Bacteria</taxon>
        <taxon>Pseudomonadati</taxon>
        <taxon>Bacteroidota</taxon>
        <taxon>Saprospiria</taxon>
        <taxon>Saprospirales</taxon>
        <taxon>Lewinellaceae</taxon>
        <taxon>Neolewinella</taxon>
    </lineage>
</organism>
<evidence type="ECO:0000313" key="1">
    <source>
        <dbReference type="EMBL" id="MBC6996617.1"/>
    </source>
</evidence>
<name>A0A923PM55_9BACT</name>
<comment type="caution">
    <text evidence="1">The sequence shown here is derived from an EMBL/GenBank/DDBJ whole genome shotgun (WGS) entry which is preliminary data.</text>
</comment>
<dbReference type="RefSeq" id="WP_187468621.1">
    <property type="nucleotide sequence ID" value="NZ_JACSIT010000153.1"/>
</dbReference>
<proteinExistence type="predicted"/>
<reference evidence="1" key="1">
    <citation type="submission" date="2020-08" db="EMBL/GenBank/DDBJ databases">
        <title>Lewinella bacteria from marine environments.</title>
        <authorList>
            <person name="Zhong Y."/>
        </authorList>
    </citation>
    <scope>NUCLEOTIDE SEQUENCE</scope>
    <source>
        <strain evidence="1">KCTC 42187</strain>
    </source>
</reference>